<dbReference type="InterPro" id="IPR003323">
    <property type="entry name" value="OTU_dom"/>
</dbReference>
<dbReference type="CDD" id="cd14279">
    <property type="entry name" value="CUE"/>
    <property type="match status" value="1"/>
</dbReference>
<feature type="compositionally biased region" description="Basic residues" evidence="1">
    <location>
        <begin position="278"/>
        <end position="294"/>
    </location>
</feature>
<dbReference type="EMBL" id="ML995481">
    <property type="protein sequence ID" value="KAF2143665.1"/>
    <property type="molecule type" value="Genomic_DNA"/>
</dbReference>
<reference evidence="3" key="1">
    <citation type="journal article" date="2020" name="Stud. Mycol.">
        <title>101 Dothideomycetes genomes: a test case for predicting lifestyles and emergence of pathogens.</title>
        <authorList>
            <person name="Haridas S."/>
            <person name="Albert R."/>
            <person name="Binder M."/>
            <person name="Bloem J."/>
            <person name="Labutti K."/>
            <person name="Salamov A."/>
            <person name="Andreopoulos B."/>
            <person name="Baker S."/>
            <person name="Barry K."/>
            <person name="Bills G."/>
            <person name="Bluhm B."/>
            <person name="Cannon C."/>
            <person name="Castanera R."/>
            <person name="Culley D."/>
            <person name="Daum C."/>
            <person name="Ezra D."/>
            <person name="Gonzalez J."/>
            <person name="Henrissat B."/>
            <person name="Kuo A."/>
            <person name="Liang C."/>
            <person name="Lipzen A."/>
            <person name="Lutzoni F."/>
            <person name="Magnuson J."/>
            <person name="Mondo S."/>
            <person name="Nolan M."/>
            <person name="Ohm R."/>
            <person name="Pangilinan J."/>
            <person name="Park H.-J."/>
            <person name="Ramirez L."/>
            <person name="Alfaro M."/>
            <person name="Sun H."/>
            <person name="Tritt A."/>
            <person name="Yoshinaga Y."/>
            <person name="Zwiers L.-H."/>
            <person name="Turgeon B."/>
            <person name="Goodwin S."/>
            <person name="Spatafora J."/>
            <person name="Crous P."/>
            <person name="Grigoriev I."/>
        </authorList>
    </citation>
    <scope>NUCLEOTIDE SEQUENCE</scope>
    <source>
        <strain evidence="3">CBS 121167</strain>
    </source>
</reference>
<evidence type="ECO:0000259" key="2">
    <source>
        <dbReference type="PROSITE" id="PS50802"/>
    </source>
</evidence>
<dbReference type="InterPro" id="IPR038765">
    <property type="entry name" value="Papain-like_cys_pep_sf"/>
</dbReference>
<feature type="region of interest" description="Disordered" evidence="1">
    <location>
        <begin position="246"/>
        <end position="451"/>
    </location>
</feature>
<feature type="compositionally biased region" description="Basic and acidic residues" evidence="1">
    <location>
        <begin position="401"/>
        <end position="419"/>
    </location>
</feature>
<dbReference type="GO" id="GO:0004843">
    <property type="term" value="F:cysteine-type deubiquitinase activity"/>
    <property type="evidence" value="ECO:0007669"/>
    <property type="project" value="TreeGrafter"/>
</dbReference>
<accession>A0A6A6BK00</accession>
<dbReference type="InterPro" id="IPR050704">
    <property type="entry name" value="Peptidase_C85-like"/>
</dbReference>
<gene>
    <name evidence="3" type="ORF">K452DRAFT_224082</name>
</gene>
<feature type="compositionally biased region" description="Low complexity" evidence="1">
    <location>
        <begin position="376"/>
        <end position="388"/>
    </location>
</feature>
<dbReference type="CDD" id="cd22756">
    <property type="entry name" value="OTU_OTUD3-like"/>
    <property type="match status" value="1"/>
</dbReference>
<dbReference type="Proteomes" id="UP000799438">
    <property type="component" value="Unassembled WGS sequence"/>
</dbReference>
<dbReference type="Pfam" id="PF02338">
    <property type="entry name" value="OTU"/>
    <property type="match status" value="1"/>
</dbReference>
<feature type="domain" description="OTU" evidence="2">
    <location>
        <begin position="18"/>
        <end position="174"/>
    </location>
</feature>
<feature type="compositionally biased region" description="Polar residues" evidence="1">
    <location>
        <begin position="306"/>
        <end position="330"/>
    </location>
</feature>
<keyword evidence="4" id="KW-1185">Reference proteome</keyword>
<dbReference type="PROSITE" id="PS50802">
    <property type="entry name" value="OTU"/>
    <property type="match status" value="1"/>
</dbReference>
<name>A0A6A6BK00_9PEZI</name>
<proteinExistence type="predicted"/>
<organism evidence="3 4">
    <name type="scientific">Aplosporella prunicola CBS 121167</name>
    <dbReference type="NCBI Taxonomy" id="1176127"/>
    <lineage>
        <taxon>Eukaryota</taxon>
        <taxon>Fungi</taxon>
        <taxon>Dikarya</taxon>
        <taxon>Ascomycota</taxon>
        <taxon>Pezizomycotina</taxon>
        <taxon>Dothideomycetes</taxon>
        <taxon>Dothideomycetes incertae sedis</taxon>
        <taxon>Botryosphaeriales</taxon>
        <taxon>Aplosporellaceae</taxon>
        <taxon>Aplosporella</taxon>
    </lineage>
</organism>
<dbReference type="GeneID" id="54294165"/>
<dbReference type="GO" id="GO:0016579">
    <property type="term" value="P:protein deubiquitination"/>
    <property type="evidence" value="ECO:0007669"/>
    <property type="project" value="TreeGrafter"/>
</dbReference>
<dbReference type="OrthoDB" id="409956at2759"/>
<sequence>MPSRNSDDEFPLLAAMGLYAADILGDGNCLFNALSDQMYGDPAQHLQIRLDTVQHMRSHADYYKQFIVVNPGGGTRRNPKRKNVGTYSAPAASLSPTPDEIDHAFEQHLESMARGGTWGDNIEIQAFAETYNLDVKIYQRDFAYVISPKAEADARQVLHIAYHNWEHYSSIRNLNGPHTGPPEVRMRAISPGTEQKQKERLANTSMVLPWQIEVVSKSLPFLTDKLTIKKALEECKGDVNNAVSQLLDDDAGNTSSAQESSSIEREPDSDDDDIYGPNKRRERRLNRATKHKSHQDRLISHLAAQDGSQLSTASTDSPRSSGPGTPQSTALEAPDSDDEQPSHSDAEEPPAPPSPKPQQGPRRIRLTMPRPPEELAAVQAAAKTQQKQLGPQQTKKVSARQQKDMKKQAQKAARKERQKAASKSPATTTLPIITKSNGTSPPTAGIKELYV</sequence>
<feature type="compositionally biased region" description="Pro residues" evidence="1">
    <location>
        <begin position="349"/>
        <end position="358"/>
    </location>
</feature>
<protein>
    <recommendedName>
        <fullName evidence="2">OTU domain-containing protein</fullName>
    </recommendedName>
</protein>
<evidence type="ECO:0000256" key="1">
    <source>
        <dbReference type="SAM" id="MobiDB-lite"/>
    </source>
</evidence>
<dbReference type="PANTHER" id="PTHR12419">
    <property type="entry name" value="OTU DOMAIN CONTAINING PROTEIN"/>
    <property type="match status" value="1"/>
</dbReference>
<dbReference type="RefSeq" id="XP_033399377.1">
    <property type="nucleotide sequence ID" value="XM_033536669.1"/>
</dbReference>
<evidence type="ECO:0000313" key="4">
    <source>
        <dbReference type="Proteomes" id="UP000799438"/>
    </source>
</evidence>
<dbReference type="PANTHER" id="PTHR12419:SF7">
    <property type="entry name" value="OTU DOMAIN-CONTAINING PROTEIN 3"/>
    <property type="match status" value="1"/>
</dbReference>
<feature type="compositionally biased region" description="Polar residues" evidence="1">
    <location>
        <begin position="252"/>
        <end position="261"/>
    </location>
</feature>
<evidence type="ECO:0000313" key="3">
    <source>
        <dbReference type="EMBL" id="KAF2143665.1"/>
    </source>
</evidence>
<dbReference type="AlphaFoldDB" id="A0A6A6BK00"/>
<dbReference type="Gene3D" id="3.90.70.80">
    <property type="match status" value="1"/>
</dbReference>
<feature type="region of interest" description="Disordered" evidence="1">
    <location>
        <begin position="73"/>
        <end position="97"/>
    </location>
</feature>
<dbReference type="SUPFAM" id="SSF54001">
    <property type="entry name" value="Cysteine proteinases"/>
    <property type="match status" value="1"/>
</dbReference>
<feature type="compositionally biased region" description="Polar residues" evidence="1">
    <location>
        <begin position="424"/>
        <end position="442"/>
    </location>
</feature>